<dbReference type="AlphaFoldDB" id="A0A2W5BB40"/>
<name>A0A2W5BB40_9CORY</name>
<accession>A0A2W5BB40</accession>
<comment type="similarity">
    <text evidence="1">Belongs to the bacterial solute-binding protein 8 family.</text>
</comment>
<comment type="caution">
    <text evidence="5">The sequence shown here is derived from an EMBL/GenBank/DDBJ whole genome shotgun (WGS) entry which is preliminary data.</text>
</comment>
<dbReference type="Gene3D" id="3.40.50.1980">
    <property type="entry name" value="Nitrogenase molybdenum iron protein domain"/>
    <property type="match status" value="2"/>
</dbReference>
<dbReference type="EMBL" id="QFNY01000031">
    <property type="protein sequence ID" value="PZP02628.1"/>
    <property type="molecule type" value="Genomic_DNA"/>
</dbReference>
<organism evidence="5 6">
    <name type="scientific">Corynebacterium urealyticum</name>
    <dbReference type="NCBI Taxonomy" id="43771"/>
    <lineage>
        <taxon>Bacteria</taxon>
        <taxon>Bacillati</taxon>
        <taxon>Actinomycetota</taxon>
        <taxon>Actinomycetes</taxon>
        <taxon>Mycobacteriales</taxon>
        <taxon>Corynebacteriaceae</taxon>
        <taxon>Corynebacterium</taxon>
    </lineage>
</organism>
<protein>
    <submittedName>
        <fullName evidence="5">Iron ABC transporter substrate-binding protein</fullName>
    </submittedName>
</protein>
<reference evidence="5 6" key="1">
    <citation type="submission" date="2017-11" db="EMBL/GenBank/DDBJ databases">
        <title>Infants hospitalized years apart are colonized by the same room-sourced microbial strains.</title>
        <authorList>
            <person name="Brooks B."/>
            <person name="Olm M.R."/>
            <person name="Firek B.A."/>
            <person name="Baker R."/>
            <person name="Thomas B.C."/>
            <person name="Morowitz M.J."/>
            <person name="Banfield J.F."/>
        </authorList>
    </citation>
    <scope>NUCLEOTIDE SEQUENCE [LARGE SCALE GENOMIC DNA]</scope>
    <source>
        <strain evidence="5">S2_012_000_R3_87</strain>
    </source>
</reference>
<evidence type="ECO:0000259" key="4">
    <source>
        <dbReference type="PROSITE" id="PS50983"/>
    </source>
</evidence>
<feature type="domain" description="Fe/B12 periplasmic-binding" evidence="4">
    <location>
        <begin position="92"/>
        <end position="349"/>
    </location>
</feature>
<evidence type="ECO:0000256" key="3">
    <source>
        <dbReference type="SAM" id="SignalP"/>
    </source>
</evidence>
<feature type="signal peptide" evidence="3">
    <location>
        <begin position="1"/>
        <end position="27"/>
    </location>
</feature>
<evidence type="ECO:0000313" key="6">
    <source>
        <dbReference type="Proteomes" id="UP000249451"/>
    </source>
</evidence>
<dbReference type="PANTHER" id="PTHR30535:SF4">
    <property type="entry name" value="HEMIN-BINDING PERIPLASMIC PROTEIN HMUT"/>
    <property type="match status" value="1"/>
</dbReference>
<dbReference type="Pfam" id="PF01497">
    <property type="entry name" value="Peripla_BP_2"/>
    <property type="match status" value="1"/>
</dbReference>
<dbReference type="PROSITE" id="PS51257">
    <property type="entry name" value="PROKAR_LIPOPROTEIN"/>
    <property type="match status" value="1"/>
</dbReference>
<evidence type="ECO:0000256" key="2">
    <source>
        <dbReference type="SAM" id="MobiDB-lite"/>
    </source>
</evidence>
<dbReference type="SUPFAM" id="SSF53807">
    <property type="entry name" value="Helical backbone' metal receptor"/>
    <property type="match status" value="1"/>
</dbReference>
<evidence type="ECO:0000256" key="1">
    <source>
        <dbReference type="ARBA" id="ARBA00008814"/>
    </source>
</evidence>
<dbReference type="InterPro" id="IPR050902">
    <property type="entry name" value="ABC_Transporter_SBP"/>
</dbReference>
<proteinExistence type="inferred from homology"/>
<feature type="region of interest" description="Disordered" evidence="2">
    <location>
        <begin position="22"/>
        <end position="74"/>
    </location>
</feature>
<feature type="chain" id="PRO_5038370219" evidence="3">
    <location>
        <begin position="28"/>
        <end position="349"/>
    </location>
</feature>
<dbReference type="Proteomes" id="UP000249451">
    <property type="component" value="Unassembled WGS sequence"/>
</dbReference>
<evidence type="ECO:0000313" key="5">
    <source>
        <dbReference type="EMBL" id="PZP02628.1"/>
    </source>
</evidence>
<dbReference type="PANTHER" id="PTHR30535">
    <property type="entry name" value="VITAMIN B12-BINDING PROTEIN"/>
    <property type="match status" value="1"/>
</dbReference>
<sequence length="349" mass="36031">MRTPPQRALLPLSLVAALALSSCGAPSSGPSPEAEQSQATSAEKTATTRDGESSHTPTPTGHVSAHLPSRDPDVLVDRETVEQSPARDARILTLDRAGALSRAVWALGMGENLIGRDTASDFPGVKELPLVTPGGHSINAETVLSLRPDIVLTDGSIGPSRVMKKLRATGVKVIDITAERTPETIGTLVEEVAAGLGLEQAADQVTEQINENLDRASASAQSRADGRRMMILYVRGTGVAMIAGPESGGRSLIQRLGGTDAGEKLGINGSFTPLTPEALIEAAPDTIIVMSSGLESVGGVDGLLEVPGVSQTPAGKNRSVLDVPDSELLSFGPNTPGVIDAMAEALYGD</sequence>
<keyword evidence="3" id="KW-0732">Signal</keyword>
<dbReference type="InterPro" id="IPR002491">
    <property type="entry name" value="ABC_transptr_periplasmic_BD"/>
</dbReference>
<dbReference type="PROSITE" id="PS50983">
    <property type="entry name" value="FE_B12_PBP"/>
    <property type="match status" value="1"/>
</dbReference>
<feature type="compositionally biased region" description="Low complexity" evidence="2">
    <location>
        <begin position="22"/>
        <end position="38"/>
    </location>
</feature>
<gene>
    <name evidence="5" type="ORF">DI609_02250</name>
</gene>